<dbReference type="EMBL" id="JACIDR010000001">
    <property type="protein sequence ID" value="MBB3972358.1"/>
    <property type="molecule type" value="Genomic_DNA"/>
</dbReference>
<proteinExistence type="predicted"/>
<dbReference type="Gene3D" id="3.40.50.450">
    <property type="match status" value="1"/>
</dbReference>
<dbReference type="Pfam" id="PF05014">
    <property type="entry name" value="Nuc_deoxyrib_tr"/>
    <property type="match status" value="1"/>
</dbReference>
<dbReference type="PANTHER" id="PTHR15364">
    <property type="entry name" value="2'-DEOXYNUCLEOSIDE 5'-PHOSPHATE N-HYDROLASE 1"/>
    <property type="match status" value="1"/>
</dbReference>
<dbReference type="GO" id="GO:0070694">
    <property type="term" value="F:5-hydroxymethyl-dUMP N-hydrolase activity"/>
    <property type="evidence" value="ECO:0007669"/>
    <property type="project" value="TreeGrafter"/>
</dbReference>
<dbReference type="Proteomes" id="UP000528964">
    <property type="component" value="Unassembled WGS sequence"/>
</dbReference>
<dbReference type="SUPFAM" id="SSF52309">
    <property type="entry name" value="N-(deoxy)ribosyltransferase-like"/>
    <property type="match status" value="1"/>
</dbReference>
<keyword evidence="2" id="KW-1185">Reference proteome</keyword>
<name>A0A7W6D391_9HYPH</name>
<dbReference type="PANTHER" id="PTHR15364:SF0">
    <property type="entry name" value="2'-DEOXYNUCLEOSIDE 5'-PHOSPHATE N-HYDROLASE 1"/>
    <property type="match status" value="1"/>
</dbReference>
<accession>A0A7W6D391</accession>
<keyword evidence="1" id="KW-0808">Transferase</keyword>
<dbReference type="InterPro" id="IPR007710">
    <property type="entry name" value="Nucleoside_deoxyribTrfase"/>
</dbReference>
<protein>
    <submittedName>
        <fullName evidence="1">Nucleoside 2-deoxyribosyltransferase</fullName>
    </submittedName>
</protein>
<gene>
    <name evidence="1" type="ORF">GGR24_000991</name>
</gene>
<reference evidence="1 2" key="1">
    <citation type="submission" date="2020-08" db="EMBL/GenBank/DDBJ databases">
        <title>Genomic Encyclopedia of Type Strains, Phase IV (KMG-IV): sequencing the most valuable type-strain genomes for metagenomic binning, comparative biology and taxonomic classification.</title>
        <authorList>
            <person name="Goeker M."/>
        </authorList>
    </citation>
    <scope>NUCLEOTIDE SEQUENCE [LARGE SCALE GENOMIC DNA]</scope>
    <source>
        <strain evidence="1 2">DSM 25481</strain>
    </source>
</reference>
<evidence type="ECO:0000313" key="2">
    <source>
        <dbReference type="Proteomes" id="UP000528964"/>
    </source>
</evidence>
<dbReference type="AlphaFoldDB" id="A0A7W6D391"/>
<dbReference type="GO" id="GO:0016740">
    <property type="term" value="F:transferase activity"/>
    <property type="evidence" value="ECO:0007669"/>
    <property type="project" value="UniProtKB-KW"/>
</dbReference>
<sequence length="205" mass="21830">MTMKAYLAGPEVFLPEAAALAARKKAICQRHGFEGLDPCENDLVPGEEPSPASLFAGNLRMIEACDLMLANLTPFRGVSGDIGVAFELGLAFAMGKPVFAYSNDPRVLRDRVMGGRPKEARRGRPFHEDGMAVEDFGLPENLMLAEAVRRSGGAFLRAEPGGGALPLTDLSVFEACVAEAARILRNRSGSAGALVEQRQAARTNG</sequence>
<organism evidence="1 2">
    <name type="scientific">Hansschlegelia beijingensis</name>
    <dbReference type="NCBI Taxonomy" id="1133344"/>
    <lineage>
        <taxon>Bacteria</taxon>
        <taxon>Pseudomonadati</taxon>
        <taxon>Pseudomonadota</taxon>
        <taxon>Alphaproteobacteria</taxon>
        <taxon>Hyphomicrobiales</taxon>
        <taxon>Methylopilaceae</taxon>
        <taxon>Hansschlegelia</taxon>
    </lineage>
</organism>
<comment type="caution">
    <text evidence="1">The sequence shown here is derived from an EMBL/GenBank/DDBJ whole genome shotgun (WGS) entry which is preliminary data.</text>
</comment>
<evidence type="ECO:0000313" key="1">
    <source>
        <dbReference type="EMBL" id="MBB3972358.1"/>
    </source>
</evidence>
<dbReference type="InterPro" id="IPR051239">
    <property type="entry name" value="2'-dNMP_N-hydrolase"/>
</dbReference>
<dbReference type="GO" id="GO:0009159">
    <property type="term" value="P:deoxyribonucleoside monophosphate catabolic process"/>
    <property type="evidence" value="ECO:0007669"/>
    <property type="project" value="TreeGrafter"/>
</dbReference>